<dbReference type="SUPFAM" id="SSF51412">
    <property type="entry name" value="Inosine monophosphate dehydrogenase (IMPDH)"/>
    <property type="match status" value="1"/>
</dbReference>
<sequence length="370" mass="39645">MAPIRPDTLHRSSLYSWCHRKKLCPGRRNEGFVSRYSAKRSSHVTALSKAEKVTSIVSSLTIPLIAAPMLRVSGPDLVIAACRSGVIGAFPTLNPGLATPPERLEDWLQKITTALAETPGAAPFCPNLVMRSDKVTEQVDKLARYGTQIVITSVGSPAPIMPQLKEAGIVVLADVATLAHARKAIDSGVDGLILLTAGAGGQTGWLNAFAFVRAVRAMFDGLIVLAGGITDGASLLAARVLGCDLAYMGTKFIATNESMASDAYRHALVSDSMDDIVLTRAFNGLWGSYMRSSIIASGLDPDRLDETISEQTAREAYGASARGPRRWTDLTSAGHSISGVTRIEGVKELVDRIREEYEVACRTKFNLLDT</sequence>
<dbReference type="EMBL" id="JAFVMF010000028">
    <property type="protein sequence ID" value="MBO1361695.1"/>
    <property type="molecule type" value="Genomic_DNA"/>
</dbReference>
<gene>
    <name evidence="6" type="ORF">J2D73_18080</name>
</gene>
<dbReference type="Gene3D" id="3.20.20.70">
    <property type="entry name" value="Aldolase class I"/>
    <property type="match status" value="1"/>
</dbReference>
<comment type="caution">
    <text evidence="6">The sequence shown here is derived from an EMBL/GenBank/DDBJ whole genome shotgun (WGS) entry which is preliminary data.</text>
</comment>
<keyword evidence="5 6" id="KW-0503">Monooxygenase</keyword>
<dbReference type="GO" id="GO:0004497">
    <property type="term" value="F:monooxygenase activity"/>
    <property type="evidence" value="ECO:0007669"/>
    <property type="project" value="UniProtKB-KW"/>
</dbReference>
<name>A0ABS3M0H5_9PROT</name>
<keyword evidence="7" id="KW-1185">Reference proteome</keyword>
<dbReference type="Pfam" id="PF03060">
    <property type="entry name" value="NMO"/>
    <property type="match status" value="1"/>
</dbReference>
<dbReference type="PANTHER" id="PTHR42747:SF4">
    <property type="entry name" value="BLR1330 PROTEIN"/>
    <property type="match status" value="1"/>
</dbReference>
<reference evidence="6 7" key="1">
    <citation type="submission" date="2021-03" db="EMBL/GenBank/DDBJ databases">
        <title>The complete genome sequence of Acetobacter sacchari TBRC 11175.</title>
        <authorList>
            <person name="Charoenyingcharoen P."/>
            <person name="Yukphan P."/>
        </authorList>
    </citation>
    <scope>NUCLEOTIDE SEQUENCE [LARGE SCALE GENOMIC DNA]</scope>
    <source>
        <strain evidence="6 7">TBRC 11175</strain>
    </source>
</reference>
<keyword evidence="4" id="KW-0560">Oxidoreductase</keyword>
<keyword evidence="2" id="KW-0285">Flavoprotein</keyword>
<dbReference type="InterPro" id="IPR013785">
    <property type="entry name" value="Aldolase_TIM"/>
</dbReference>
<evidence type="ECO:0000256" key="3">
    <source>
        <dbReference type="ARBA" id="ARBA00022643"/>
    </source>
</evidence>
<dbReference type="RefSeq" id="WP_207883651.1">
    <property type="nucleotide sequence ID" value="NZ_JAFVMF010000028.1"/>
</dbReference>
<dbReference type="InterPro" id="IPR004136">
    <property type="entry name" value="NMO"/>
</dbReference>
<comment type="similarity">
    <text evidence="1">Belongs to the nitronate monooxygenase family. NMO class I subfamily.</text>
</comment>
<evidence type="ECO:0000256" key="1">
    <source>
        <dbReference type="ARBA" id="ARBA00009881"/>
    </source>
</evidence>
<evidence type="ECO:0000313" key="7">
    <source>
        <dbReference type="Proteomes" id="UP000664771"/>
    </source>
</evidence>
<evidence type="ECO:0000256" key="5">
    <source>
        <dbReference type="ARBA" id="ARBA00023033"/>
    </source>
</evidence>
<evidence type="ECO:0000313" key="6">
    <source>
        <dbReference type="EMBL" id="MBO1361695.1"/>
    </source>
</evidence>
<dbReference type="PANTHER" id="PTHR42747">
    <property type="entry name" value="NITRONATE MONOOXYGENASE-RELATED"/>
    <property type="match status" value="1"/>
</dbReference>
<dbReference type="CDD" id="cd04730">
    <property type="entry name" value="NPD_like"/>
    <property type="match status" value="1"/>
</dbReference>
<proteinExistence type="inferred from homology"/>
<evidence type="ECO:0000256" key="2">
    <source>
        <dbReference type="ARBA" id="ARBA00022630"/>
    </source>
</evidence>
<accession>A0ABS3M0H5</accession>
<protein>
    <submittedName>
        <fullName evidence="6">Nitronate monooxygenase</fullName>
    </submittedName>
</protein>
<dbReference type="Proteomes" id="UP000664771">
    <property type="component" value="Unassembled WGS sequence"/>
</dbReference>
<organism evidence="6 7">
    <name type="scientific">Acetobacter sacchari</name>
    <dbReference type="NCBI Taxonomy" id="2661687"/>
    <lineage>
        <taxon>Bacteria</taxon>
        <taxon>Pseudomonadati</taxon>
        <taxon>Pseudomonadota</taxon>
        <taxon>Alphaproteobacteria</taxon>
        <taxon>Acetobacterales</taxon>
        <taxon>Acetobacteraceae</taxon>
        <taxon>Acetobacter</taxon>
    </lineage>
</organism>
<evidence type="ECO:0000256" key="4">
    <source>
        <dbReference type="ARBA" id="ARBA00023002"/>
    </source>
</evidence>
<keyword evidence="3" id="KW-0288">FMN</keyword>